<reference evidence="1" key="1">
    <citation type="submission" date="2014-09" db="EMBL/GenBank/DDBJ databases">
        <authorList>
            <person name="Magalhaes I.L.F."/>
            <person name="Oliveira U."/>
            <person name="Santos F.R."/>
            <person name="Vidigal T.H.D.A."/>
            <person name="Brescovit A.D."/>
            <person name="Santos A.J."/>
        </authorList>
    </citation>
    <scope>NUCLEOTIDE SEQUENCE</scope>
    <source>
        <tissue evidence="1">Shoot tissue taken approximately 20 cm above the soil surface</tissue>
    </source>
</reference>
<sequence>MSHDYLLRSDPTSSTKLVHNIIASMD</sequence>
<dbReference type="EMBL" id="GBRH01168963">
    <property type="protein sequence ID" value="JAE28933.1"/>
    <property type="molecule type" value="Transcribed_RNA"/>
</dbReference>
<proteinExistence type="predicted"/>
<reference evidence="1" key="2">
    <citation type="journal article" date="2015" name="Data Brief">
        <title>Shoot transcriptome of the giant reed, Arundo donax.</title>
        <authorList>
            <person name="Barrero R.A."/>
            <person name="Guerrero F.D."/>
            <person name="Moolhuijzen P."/>
            <person name="Goolsby J.A."/>
            <person name="Tidwell J."/>
            <person name="Bellgard S.E."/>
            <person name="Bellgard M.I."/>
        </authorList>
    </citation>
    <scope>NUCLEOTIDE SEQUENCE</scope>
    <source>
        <tissue evidence="1">Shoot tissue taken approximately 20 cm above the soil surface</tissue>
    </source>
</reference>
<organism evidence="1">
    <name type="scientific">Arundo donax</name>
    <name type="common">Giant reed</name>
    <name type="synonym">Donax arundinaceus</name>
    <dbReference type="NCBI Taxonomy" id="35708"/>
    <lineage>
        <taxon>Eukaryota</taxon>
        <taxon>Viridiplantae</taxon>
        <taxon>Streptophyta</taxon>
        <taxon>Embryophyta</taxon>
        <taxon>Tracheophyta</taxon>
        <taxon>Spermatophyta</taxon>
        <taxon>Magnoliopsida</taxon>
        <taxon>Liliopsida</taxon>
        <taxon>Poales</taxon>
        <taxon>Poaceae</taxon>
        <taxon>PACMAD clade</taxon>
        <taxon>Arundinoideae</taxon>
        <taxon>Arundineae</taxon>
        <taxon>Arundo</taxon>
    </lineage>
</organism>
<evidence type="ECO:0000313" key="1">
    <source>
        <dbReference type="EMBL" id="JAE28933.1"/>
    </source>
</evidence>
<dbReference type="AlphaFoldDB" id="A0A0A9H7R0"/>
<name>A0A0A9H7R0_ARUDO</name>
<protein>
    <submittedName>
        <fullName evidence="1">Uncharacterized protein</fullName>
    </submittedName>
</protein>
<accession>A0A0A9H7R0</accession>